<reference evidence="1" key="1">
    <citation type="journal article" date="2023" name="Plant J.">
        <title>Genome sequences and population genomics provide insights into the demographic history, inbreeding, and mutation load of two 'living fossil' tree species of Dipteronia.</title>
        <authorList>
            <person name="Feng Y."/>
            <person name="Comes H.P."/>
            <person name="Chen J."/>
            <person name="Zhu S."/>
            <person name="Lu R."/>
            <person name="Zhang X."/>
            <person name="Li P."/>
            <person name="Qiu J."/>
            <person name="Olsen K.M."/>
            <person name="Qiu Y."/>
        </authorList>
    </citation>
    <scope>NUCLEOTIDE SEQUENCE</scope>
    <source>
        <strain evidence="1">KIB01</strain>
    </source>
</reference>
<dbReference type="AlphaFoldDB" id="A0AAE0CSP8"/>
<name>A0AAE0CSP8_9ROSI</name>
<dbReference type="PANTHER" id="PTHR48435">
    <property type="entry name" value="POLYPROTEIN"/>
    <property type="match status" value="1"/>
</dbReference>
<dbReference type="Proteomes" id="UP001280121">
    <property type="component" value="Unassembled WGS sequence"/>
</dbReference>
<dbReference type="InterPro" id="IPR053098">
    <property type="entry name" value="Petuviruses_polyprotein"/>
</dbReference>
<gene>
    <name evidence="1" type="ORF">Ddye_000611</name>
</gene>
<evidence type="ECO:0000313" key="2">
    <source>
        <dbReference type="Proteomes" id="UP001280121"/>
    </source>
</evidence>
<keyword evidence="2" id="KW-1185">Reference proteome</keyword>
<dbReference type="EMBL" id="JANJYI010000001">
    <property type="protein sequence ID" value="KAK2662037.1"/>
    <property type="molecule type" value="Genomic_DNA"/>
</dbReference>
<sequence length="281" mass="32118">MLPNSYMATLHHQIVYRLHDRALDLPIPDHTRDIIFIMVEREYEIPTIIQIPKQLPKEKLEEVIPLEWITNYEKAFQNTTPVFASDTKYVKQKDGSIKIVYETITKSKASSSTPLVFQALMIRPITSEDDIQIHSFQADGSPVYTDKIKGHFIWDVDPNMCDEDCECRTCLKVSSLPPPIPCFMASNYDQDFPPLEPTSKPERNLFSRPFIQTIEVLSDRSLKQPSQAEQSDSDTVVDLTQVFMASKIDPHPSTQTVDSHDEVSTGPTPIVEELHENYTHV</sequence>
<proteinExistence type="predicted"/>
<organism evidence="1 2">
    <name type="scientific">Dipteronia dyeriana</name>
    <dbReference type="NCBI Taxonomy" id="168575"/>
    <lineage>
        <taxon>Eukaryota</taxon>
        <taxon>Viridiplantae</taxon>
        <taxon>Streptophyta</taxon>
        <taxon>Embryophyta</taxon>
        <taxon>Tracheophyta</taxon>
        <taxon>Spermatophyta</taxon>
        <taxon>Magnoliopsida</taxon>
        <taxon>eudicotyledons</taxon>
        <taxon>Gunneridae</taxon>
        <taxon>Pentapetalae</taxon>
        <taxon>rosids</taxon>
        <taxon>malvids</taxon>
        <taxon>Sapindales</taxon>
        <taxon>Sapindaceae</taxon>
        <taxon>Hippocastanoideae</taxon>
        <taxon>Acereae</taxon>
        <taxon>Dipteronia</taxon>
    </lineage>
</organism>
<comment type="caution">
    <text evidence="1">The sequence shown here is derived from an EMBL/GenBank/DDBJ whole genome shotgun (WGS) entry which is preliminary data.</text>
</comment>
<protein>
    <submittedName>
        <fullName evidence="1">Uncharacterized protein</fullName>
    </submittedName>
</protein>
<evidence type="ECO:0000313" key="1">
    <source>
        <dbReference type="EMBL" id="KAK2662037.1"/>
    </source>
</evidence>
<accession>A0AAE0CSP8</accession>
<dbReference type="PANTHER" id="PTHR48435:SF1">
    <property type="entry name" value="POLYPROTEIN"/>
    <property type="match status" value="1"/>
</dbReference>